<sequence length="245" mass="26732">MITNTWVGKTALIGAVGGLLLLGACAGNKPQASPPGGGLEDHRQHALYDRDSRNNEDPSLGIKQRWADEQKGNRQAQSPEAAAPLDMTNRHLSKTMAFDPALAERVKQVPGVKEATVLLTEVNGYVAVVMDGHAAETEADPDMMNYPITSKGGIGLFGTDKGATRVNWTDPGGLTDGKTAEITKVVGDRAHTGLQRVYVSANPNFVQRIRFYAKEERERGSFSDYFNEFNTMVQRVFPNDVNTRK</sequence>
<evidence type="ECO:0000313" key="2">
    <source>
        <dbReference type="EMBL" id="MCZ8515895.1"/>
    </source>
</evidence>
<gene>
    <name evidence="2" type="ORF">O9H85_26555</name>
</gene>
<name>A0ABT4QG82_9BACL</name>
<proteinExistence type="predicted"/>
<dbReference type="Pfam" id="PF09580">
    <property type="entry name" value="Spore_YhcN_YlaJ"/>
    <property type="match status" value="1"/>
</dbReference>
<keyword evidence="3" id="KW-1185">Reference proteome</keyword>
<dbReference type="EMBL" id="JAQAGZ010000020">
    <property type="protein sequence ID" value="MCZ8515895.1"/>
    <property type="molecule type" value="Genomic_DNA"/>
</dbReference>
<feature type="region of interest" description="Disordered" evidence="1">
    <location>
        <begin position="66"/>
        <end position="85"/>
    </location>
</feature>
<organism evidence="2 3">
    <name type="scientific">Paenibacillus gyeongsangnamensis</name>
    <dbReference type="NCBI Taxonomy" id="3388067"/>
    <lineage>
        <taxon>Bacteria</taxon>
        <taxon>Bacillati</taxon>
        <taxon>Bacillota</taxon>
        <taxon>Bacilli</taxon>
        <taxon>Bacillales</taxon>
        <taxon>Paenibacillaceae</taxon>
        <taxon>Paenibacillus</taxon>
    </lineage>
</organism>
<dbReference type="InterPro" id="IPR019076">
    <property type="entry name" value="Spore_lipoprot_YhcN/YlaJ-like"/>
</dbReference>
<dbReference type="RefSeq" id="WP_269884428.1">
    <property type="nucleotide sequence ID" value="NZ_JAQAGZ010000020.1"/>
</dbReference>
<accession>A0ABT4QG82</accession>
<evidence type="ECO:0000313" key="3">
    <source>
        <dbReference type="Proteomes" id="UP001527882"/>
    </source>
</evidence>
<evidence type="ECO:0000256" key="1">
    <source>
        <dbReference type="SAM" id="MobiDB-lite"/>
    </source>
</evidence>
<keyword evidence="2" id="KW-0449">Lipoprotein</keyword>
<comment type="caution">
    <text evidence="2">The sequence shown here is derived from an EMBL/GenBank/DDBJ whole genome shotgun (WGS) entry which is preliminary data.</text>
</comment>
<dbReference type="Proteomes" id="UP001527882">
    <property type="component" value="Unassembled WGS sequence"/>
</dbReference>
<protein>
    <submittedName>
        <fullName evidence="2">YhcN/YlaJ family sporulation lipoprotein</fullName>
    </submittedName>
</protein>
<reference evidence="2 3" key="1">
    <citation type="submission" date="2022-12" db="EMBL/GenBank/DDBJ databases">
        <title>Draft genome sequence of Paenibacillus sp. dW9.</title>
        <authorList>
            <person name="Choi E.-W."/>
            <person name="Kim D.-U."/>
        </authorList>
    </citation>
    <scope>NUCLEOTIDE SEQUENCE [LARGE SCALE GENOMIC DNA]</scope>
    <source>
        <strain evidence="3">dW9</strain>
    </source>
</reference>